<feature type="transmembrane region" description="Helical" evidence="7">
    <location>
        <begin position="287"/>
        <end position="309"/>
    </location>
</feature>
<evidence type="ECO:0000259" key="8">
    <source>
        <dbReference type="Pfam" id="PF02163"/>
    </source>
</evidence>
<feature type="transmembrane region" description="Helical" evidence="7">
    <location>
        <begin position="260"/>
        <end position="280"/>
    </location>
</feature>
<accession>A0ABS8G6C1</accession>
<evidence type="ECO:0000256" key="7">
    <source>
        <dbReference type="SAM" id="Phobius"/>
    </source>
</evidence>
<feature type="transmembrane region" description="Helical" evidence="7">
    <location>
        <begin position="193"/>
        <end position="212"/>
    </location>
</feature>
<feature type="transmembrane region" description="Helical" evidence="7">
    <location>
        <begin position="157"/>
        <end position="173"/>
    </location>
</feature>
<dbReference type="EMBL" id="JAJEWP010000001">
    <property type="protein sequence ID" value="MCC2616142.1"/>
    <property type="molecule type" value="Genomic_DNA"/>
</dbReference>
<feature type="transmembrane region" description="Helical" evidence="7">
    <location>
        <begin position="224"/>
        <end position="240"/>
    </location>
</feature>
<name>A0ABS8G6C1_9ALTE</name>
<sequence length="407" mass="45951">MTTLNPAISVDDIDLEAYRPRAAEGIAISRYSEGDAGRNNARYVVKDNSNSFYIMTGASGVKVLELLTGDYTVKQLQKVINEDFGFNFSKEKLLSFLTLCFNNRLIADDTWVDDGKRPDKSNKRERLGVYSSVFNADELLDAIIEYKAWWLNPLTKGLFLGFFVMGIIGLFTIPEGGGLLSPIKQMTFSYQDVFLLLLPIIYLVELSTHELAHALACRMAGARTQGFGVGLLWGCLPIFFTETTDSYVISDKYKRMFVSFAGPMVDIVFFGVAMWLFYVLEPGIASTVALAYSGISLSSFIVSLNPFVIRMDGYWILADWLEKPNLRRDAFRYLKNSVKSLFGKDVAPDLTLQQQLSDDPFIKVKYVIYSIVSFAWTGAYILVIFVELFKFVFNLMVSMHGSPSYYF</sequence>
<gene>
    <name evidence="9" type="ORF">LJ739_07815</name>
</gene>
<evidence type="ECO:0000313" key="9">
    <source>
        <dbReference type="EMBL" id="MCC2616142.1"/>
    </source>
</evidence>
<reference evidence="9 10" key="1">
    <citation type="submission" date="2021-10" db="EMBL/GenBank/DDBJ databases">
        <title>Draft genome of Aestuariibacter halophilus JC2043.</title>
        <authorList>
            <person name="Emsley S.A."/>
            <person name="Pfannmuller K.M."/>
            <person name="Ushijima B."/>
            <person name="Saw J.H."/>
            <person name="Videau P."/>
        </authorList>
    </citation>
    <scope>NUCLEOTIDE SEQUENCE [LARGE SCALE GENOMIC DNA]</scope>
    <source>
        <strain evidence="9 10">JC2043</strain>
    </source>
</reference>
<dbReference type="InterPro" id="IPR008915">
    <property type="entry name" value="Peptidase_M50"/>
</dbReference>
<comment type="caution">
    <text evidence="9">The sequence shown here is derived from an EMBL/GenBank/DDBJ whole genome shotgun (WGS) entry which is preliminary data.</text>
</comment>
<comment type="subcellular location">
    <subcellularLocation>
        <location evidence="2">Membrane</location>
        <topology evidence="2">Multi-pass membrane protein</topology>
    </subcellularLocation>
</comment>
<proteinExistence type="inferred from homology"/>
<evidence type="ECO:0000256" key="5">
    <source>
        <dbReference type="ARBA" id="ARBA00022989"/>
    </source>
</evidence>
<dbReference type="Proteomes" id="UP001520878">
    <property type="component" value="Unassembled WGS sequence"/>
</dbReference>
<protein>
    <submittedName>
        <fullName evidence="9">M50 family metallopeptidase</fullName>
    </submittedName>
</protein>
<comment type="similarity">
    <text evidence="3">Belongs to the peptidase M50B family.</text>
</comment>
<comment type="cofactor">
    <cofactor evidence="1">
        <name>Zn(2+)</name>
        <dbReference type="ChEBI" id="CHEBI:29105"/>
    </cofactor>
</comment>
<keyword evidence="10" id="KW-1185">Reference proteome</keyword>
<feature type="domain" description="Peptidase M50" evidence="8">
    <location>
        <begin position="203"/>
        <end position="342"/>
    </location>
</feature>
<dbReference type="RefSeq" id="WP_229158851.1">
    <property type="nucleotide sequence ID" value="NZ_JAJEWP010000001.1"/>
</dbReference>
<dbReference type="Pfam" id="PF02163">
    <property type="entry name" value="Peptidase_M50"/>
    <property type="match status" value="1"/>
</dbReference>
<evidence type="ECO:0000256" key="3">
    <source>
        <dbReference type="ARBA" id="ARBA00007931"/>
    </source>
</evidence>
<evidence type="ECO:0000256" key="2">
    <source>
        <dbReference type="ARBA" id="ARBA00004141"/>
    </source>
</evidence>
<evidence type="ECO:0000256" key="6">
    <source>
        <dbReference type="ARBA" id="ARBA00023136"/>
    </source>
</evidence>
<keyword evidence="4 7" id="KW-0812">Transmembrane</keyword>
<organism evidence="9 10">
    <name type="scientific">Fluctibacter halophilus</name>
    <dbReference type="NCBI Taxonomy" id="226011"/>
    <lineage>
        <taxon>Bacteria</taxon>
        <taxon>Pseudomonadati</taxon>
        <taxon>Pseudomonadota</taxon>
        <taxon>Gammaproteobacteria</taxon>
        <taxon>Alteromonadales</taxon>
        <taxon>Alteromonadaceae</taxon>
        <taxon>Fluctibacter</taxon>
    </lineage>
</organism>
<dbReference type="CDD" id="cd05709">
    <property type="entry name" value="S2P-M50"/>
    <property type="match status" value="1"/>
</dbReference>
<keyword evidence="6 7" id="KW-0472">Membrane</keyword>
<keyword evidence="5 7" id="KW-1133">Transmembrane helix</keyword>
<feature type="transmembrane region" description="Helical" evidence="7">
    <location>
        <begin position="366"/>
        <end position="389"/>
    </location>
</feature>
<evidence type="ECO:0000256" key="4">
    <source>
        <dbReference type="ARBA" id="ARBA00022692"/>
    </source>
</evidence>
<evidence type="ECO:0000313" key="10">
    <source>
        <dbReference type="Proteomes" id="UP001520878"/>
    </source>
</evidence>
<evidence type="ECO:0000256" key="1">
    <source>
        <dbReference type="ARBA" id="ARBA00001947"/>
    </source>
</evidence>